<evidence type="ECO:0000256" key="7">
    <source>
        <dbReference type="RuleBase" id="RU366022"/>
    </source>
</evidence>
<evidence type="ECO:0000256" key="5">
    <source>
        <dbReference type="ARBA" id="ARBA00023006"/>
    </source>
</evidence>
<dbReference type="InterPro" id="IPR035985">
    <property type="entry name" value="Ubiquitin-activating_enz"/>
</dbReference>
<dbReference type="CDD" id="cd01486">
    <property type="entry name" value="Apg7"/>
    <property type="match status" value="1"/>
</dbReference>
<dbReference type="InterPro" id="IPR045886">
    <property type="entry name" value="ThiF/MoeB/HesA"/>
</dbReference>
<dbReference type="GO" id="GO:0019778">
    <property type="term" value="F:Atg12 activating enzyme activity"/>
    <property type="evidence" value="ECO:0007669"/>
    <property type="project" value="TreeGrafter"/>
</dbReference>
<comment type="subunit">
    <text evidence="7">Homodimer.</text>
</comment>
<dbReference type="NCBIfam" id="TIGR01381">
    <property type="entry name" value="E1_like_apg7"/>
    <property type="match status" value="1"/>
</dbReference>
<dbReference type="EMBL" id="CALTRL010001137">
    <property type="protein sequence ID" value="CAH7671090.1"/>
    <property type="molecule type" value="Genomic_DNA"/>
</dbReference>
<dbReference type="GO" id="GO:0015031">
    <property type="term" value="P:protein transport"/>
    <property type="evidence" value="ECO:0007669"/>
    <property type="project" value="UniProtKB-UniRule"/>
</dbReference>
<dbReference type="Proteomes" id="UP001153365">
    <property type="component" value="Unassembled WGS sequence"/>
</dbReference>
<dbReference type="Pfam" id="PF16420">
    <property type="entry name" value="ATG7_N"/>
    <property type="match status" value="1"/>
</dbReference>
<feature type="domain" description="Ubiquitin-like modifier-activating enzyme Atg7 N-terminal" evidence="9">
    <location>
        <begin position="5"/>
        <end position="325"/>
    </location>
</feature>
<dbReference type="SUPFAM" id="SSF69572">
    <property type="entry name" value="Activating enzymes of the ubiquitin-like proteins"/>
    <property type="match status" value="1"/>
</dbReference>
<dbReference type="Gene3D" id="3.40.140.70">
    <property type="entry name" value="Ubiquitin-like modifier-activating enzyme ATG7 N-terminal domain"/>
    <property type="match status" value="1"/>
</dbReference>
<dbReference type="GO" id="GO:0006995">
    <property type="term" value="P:cellular response to nitrogen starvation"/>
    <property type="evidence" value="ECO:0007669"/>
    <property type="project" value="TreeGrafter"/>
</dbReference>
<evidence type="ECO:0000259" key="9">
    <source>
        <dbReference type="Pfam" id="PF16420"/>
    </source>
</evidence>
<dbReference type="GO" id="GO:0034727">
    <property type="term" value="P:piecemeal microautophagy of the nucleus"/>
    <property type="evidence" value="ECO:0007669"/>
    <property type="project" value="TreeGrafter"/>
</dbReference>
<feature type="domain" description="THIF-type NAD/FAD binding fold" evidence="8">
    <location>
        <begin position="342"/>
        <end position="606"/>
    </location>
</feature>
<dbReference type="PANTHER" id="PTHR10953">
    <property type="entry name" value="UBIQUITIN-ACTIVATING ENZYME E1"/>
    <property type="match status" value="1"/>
</dbReference>
<dbReference type="InterPro" id="IPR032197">
    <property type="entry name" value="Atg7_N"/>
</dbReference>
<evidence type="ECO:0000313" key="11">
    <source>
        <dbReference type="Proteomes" id="UP001153365"/>
    </source>
</evidence>
<keyword evidence="5 7" id="KW-0072">Autophagy</keyword>
<sequence length="701" mass="78809">MSTVLQFVPFNSSIDPTFWHTLTKLKIDTLKLSEEPIPIRAWYERGRWVQDRESFGSNEIGMGGDLRVDGKSFSVDEPKTRVPGRVTVHGILKNYNKIEDFKSCDKQALFNSFSDNLWKNLHSRSILDQKDENFPTFLVINFADLKKYRYFYWFGFPAFIPKPSWTTLSEDWSNLRLNDSIELGRLISESEGDECHWIAKREAGKWFIGSSSQWSEFFPPTLPTDERYVLFIDPAVSSQALGWPLRNILAKIFVQNGSSGQRFNVIAYRDPVGSNQSYSVTRSLLLKVELPEQVSHDGNRPSAIGWEKNSVGKLGPRMADLAPMMDPKRLAEQAVDLNLKLMRWRILPELDLEKISSTRCLLLGAGTLGCYVARTLMAWGVRKITLVDSAKVSFSNPVRQPLFEFQDCIEAGKPKAECAAAALKRIYPGIDAKGVELSIPMPGHPIAPNLVDKTKGDVRKLEELFDQHDVIYLLMDSRESRWLPTVLGASKRKLVMNAALGFDSYLVMRHGVRSQIELSAEAVSGSSIPQIRQLGCYFCNDVVAPADSLTDRTLDQMCTVTRPGLAPIASATAVEIMAAVLQHPNGIEALAEVNNSKGQDSRSLEESSPGKESVLGTVPHQVRGFLSKFENLKLVGPAYDKCTGCSERVIMAYEKEGFEGMLIKVFNEEKYLEKLTGLDKLYSESEKLMESLDWDEDEEDE</sequence>
<keyword evidence="4 7" id="KW-0653">Protein transport</keyword>
<feature type="active site" description="Glycyl thioester intermediate" evidence="6">
    <location>
        <position position="558"/>
    </location>
</feature>
<dbReference type="GO" id="GO:0000407">
    <property type="term" value="C:phagophore assembly site"/>
    <property type="evidence" value="ECO:0007669"/>
    <property type="project" value="UniProtKB-SubCell"/>
</dbReference>
<dbReference type="FunFam" id="3.40.50.720:FF:000243">
    <property type="entry name" value="Ubiquitin-like modifier-activating enzyme ATG7"/>
    <property type="match status" value="1"/>
</dbReference>
<gene>
    <name evidence="10" type="ORF">PPACK8108_LOCUS5852</name>
</gene>
<proteinExistence type="inferred from homology"/>
<dbReference type="Gene3D" id="3.40.140.100">
    <property type="entry name" value="Ubiquitin-like modifier-activating enzyme ATG7 C-terminal domain"/>
    <property type="match status" value="1"/>
</dbReference>
<dbReference type="GO" id="GO:0000045">
    <property type="term" value="P:autophagosome assembly"/>
    <property type="evidence" value="ECO:0007669"/>
    <property type="project" value="TreeGrafter"/>
</dbReference>
<evidence type="ECO:0000256" key="4">
    <source>
        <dbReference type="ARBA" id="ARBA00022927"/>
    </source>
</evidence>
<dbReference type="AlphaFoldDB" id="A0AAV0ARP3"/>
<keyword evidence="11" id="KW-1185">Reference proteome</keyword>
<dbReference type="GO" id="GO:0019779">
    <property type="term" value="F:Atg8 activating enzyme activity"/>
    <property type="evidence" value="ECO:0007669"/>
    <property type="project" value="TreeGrafter"/>
</dbReference>
<dbReference type="GO" id="GO:0000422">
    <property type="term" value="P:autophagy of mitochondrion"/>
    <property type="evidence" value="ECO:0007669"/>
    <property type="project" value="TreeGrafter"/>
</dbReference>
<evidence type="ECO:0000259" key="8">
    <source>
        <dbReference type="Pfam" id="PF00899"/>
    </source>
</evidence>
<accession>A0AAV0ARP3</accession>
<organism evidence="10 11">
    <name type="scientific">Phakopsora pachyrhizi</name>
    <name type="common">Asian soybean rust disease fungus</name>
    <dbReference type="NCBI Taxonomy" id="170000"/>
    <lineage>
        <taxon>Eukaryota</taxon>
        <taxon>Fungi</taxon>
        <taxon>Dikarya</taxon>
        <taxon>Basidiomycota</taxon>
        <taxon>Pucciniomycotina</taxon>
        <taxon>Pucciniomycetes</taxon>
        <taxon>Pucciniales</taxon>
        <taxon>Phakopsoraceae</taxon>
        <taxon>Phakopsora</taxon>
    </lineage>
</organism>
<comment type="similarity">
    <text evidence="1 7">Belongs to the ATG7 family.</text>
</comment>
<dbReference type="InterPro" id="IPR042522">
    <property type="entry name" value="Atg7_N_1"/>
</dbReference>
<reference evidence="10" key="1">
    <citation type="submission" date="2022-06" db="EMBL/GenBank/DDBJ databases">
        <authorList>
            <consortium name="SYNGENTA / RWTH Aachen University"/>
        </authorList>
    </citation>
    <scope>NUCLEOTIDE SEQUENCE</scope>
</reference>
<comment type="caution">
    <text evidence="10">The sequence shown here is derived from an EMBL/GenBank/DDBJ whole genome shotgun (WGS) entry which is preliminary data.</text>
</comment>
<evidence type="ECO:0000313" key="10">
    <source>
        <dbReference type="EMBL" id="CAH7671090.1"/>
    </source>
</evidence>
<keyword evidence="7" id="KW-0833">Ubl conjugation pathway</keyword>
<keyword evidence="7" id="KW-0963">Cytoplasm</keyword>
<dbReference type="GO" id="GO:0032446">
    <property type="term" value="P:protein modification by small protein conjugation"/>
    <property type="evidence" value="ECO:0007669"/>
    <property type="project" value="TreeGrafter"/>
</dbReference>
<dbReference type="InterPro" id="IPR000594">
    <property type="entry name" value="ThiF_NAD_FAD-bd"/>
</dbReference>
<evidence type="ECO:0000256" key="3">
    <source>
        <dbReference type="ARBA" id="ARBA00022448"/>
    </source>
</evidence>
<evidence type="ECO:0000256" key="2">
    <source>
        <dbReference type="ARBA" id="ARBA00017647"/>
    </source>
</evidence>
<dbReference type="InterPro" id="IPR006285">
    <property type="entry name" value="Atg7"/>
</dbReference>
<comment type="function">
    <text evidence="7">E1-like activating enzyme involved in the 2 ubiquitin-like systems required for cytoplasm to vacuole transport (Cvt) and autophagy. Activates ATG12 for its conjugation with ATG5 and ATG8 for its conjugation with phosphatidylethanolamine. Both systems are needed for the ATG8 association to Cvt vesicles and autophagosomes membranes. Autophagy is essential for maintenance of amino acid levels and protein synthesis under nitrogen starvation. Required for selective autophagic degradation of the nucleus (nucleophagy) as well as for mitophagy which contributes to regulate mitochondrial quantity and quality by eliminating the mitochondria to a basal level to fulfill cellular energy requirements and preventing excess ROS production.</text>
</comment>
<protein>
    <recommendedName>
        <fullName evidence="2 7">Ubiquitin-like modifier-activating enzyme ATG7</fullName>
    </recommendedName>
    <alternativeName>
        <fullName evidence="7">Autophagy-related protein 7</fullName>
    </alternativeName>
</protein>
<comment type="subcellular location">
    <subcellularLocation>
        <location evidence="7">Cytoplasm</location>
    </subcellularLocation>
    <subcellularLocation>
        <location evidence="7">Preautophagosomal structure</location>
    </subcellularLocation>
</comment>
<evidence type="ECO:0000256" key="6">
    <source>
        <dbReference type="PIRSR" id="PIRSR606285-1"/>
    </source>
</evidence>
<evidence type="ECO:0000256" key="1">
    <source>
        <dbReference type="ARBA" id="ARBA00010931"/>
    </source>
</evidence>
<dbReference type="PANTHER" id="PTHR10953:SF3">
    <property type="entry name" value="UBIQUITIN-LIKE MODIFIER-ACTIVATING ENZYME ATG7"/>
    <property type="match status" value="1"/>
</dbReference>
<dbReference type="Gene3D" id="3.40.50.720">
    <property type="entry name" value="NAD(P)-binding Rossmann-like Domain"/>
    <property type="match status" value="1"/>
</dbReference>
<keyword evidence="3 7" id="KW-0813">Transport</keyword>
<dbReference type="InterPro" id="IPR042523">
    <property type="entry name" value="Atg7_N_2"/>
</dbReference>
<name>A0AAV0ARP3_PHAPC</name>
<dbReference type="Pfam" id="PF00899">
    <property type="entry name" value="ThiF"/>
    <property type="match status" value="1"/>
</dbReference>